<feature type="transmembrane region" description="Helical" evidence="5">
    <location>
        <begin position="74"/>
        <end position="93"/>
    </location>
</feature>
<evidence type="ECO:0000256" key="4">
    <source>
        <dbReference type="ARBA" id="ARBA00023136"/>
    </source>
</evidence>
<feature type="transmembrane region" description="Helical" evidence="5">
    <location>
        <begin position="262"/>
        <end position="281"/>
    </location>
</feature>
<feature type="transmembrane region" description="Helical" evidence="5">
    <location>
        <begin position="136"/>
        <end position="156"/>
    </location>
</feature>
<feature type="transmembrane region" description="Helical" evidence="5">
    <location>
        <begin position="28"/>
        <end position="45"/>
    </location>
</feature>
<evidence type="ECO:0000256" key="2">
    <source>
        <dbReference type="ARBA" id="ARBA00022692"/>
    </source>
</evidence>
<dbReference type="Proteomes" id="UP000008922">
    <property type="component" value="Chromosome"/>
</dbReference>
<sequence length="289" mass="31977">MLVCRGGAMSVILFQSTGRRTLFHRLDFRSKAVLMLAVTVTAFIWEDPLAQAGLALAVFLACVLGGVRWAYLRVIFLLMTPLFILLMLTHGFFNVQQVRSLLGGAPLTYLLRFPEDWWLIGGGGLTREGLLYGLNAVLKTLSVVMIVPLVIFTSDVDQVVVGMVRARVPYTLAFIFSATLRFFPLLFAEAQTIIEAQRLRGLAVERLRPWERVQVYARIAVPLILGALVRSQQLEVVLQSRAFSGSPQRTFLHESRLSPADWAVMALALGGMALAVVLRLTTGFGSFHG</sequence>
<dbReference type="PANTHER" id="PTHR33514">
    <property type="entry name" value="PROTEIN ABCI12, CHLOROPLASTIC"/>
    <property type="match status" value="1"/>
</dbReference>
<evidence type="ECO:0000313" key="6">
    <source>
        <dbReference type="EMBL" id="BAJ62117.1"/>
    </source>
</evidence>
<dbReference type="KEGG" id="atm:ANT_00830"/>
<keyword evidence="3 5" id="KW-1133">Transmembrane helix</keyword>
<dbReference type="eggNOG" id="COG0619">
    <property type="taxonomic scope" value="Bacteria"/>
</dbReference>
<name>E8MYH2_ANATU</name>
<feature type="transmembrane region" description="Helical" evidence="5">
    <location>
        <begin position="51"/>
        <end position="67"/>
    </location>
</feature>
<dbReference type="GO" id="GO:0005886">
    <property type="term" value="C:plasma membrane"/>
    <property type="evidence" value="ECO:0007669"/>
    <property type="project" value="TreeGrafter"/>
</dbReference>
<organism evidence="6 7">
    <name type="scientific">Anaerolinea thermophila (strain DSM 14523 / JCM 11388 / NBRC 100420 / UNI-1)</name>
    <dbReference type="NCBI Taxonomy" id="926569"/>
    <lineage>
        <taxon>Bacteria</taxon>
        <taxon>Bacillati</taxon>
        <taxon>Chloroflexota</taxon>
        <taxon>Anaerolineae</taxon>
        <taxon>Anaerolineales</taxon>
        <taxon>Anaerolineaceae</taxon>
        <taxon>Anaerolinea</taxon>
    </lineage>
</organism>
<proteinExistence type="predicted"/>
<reference evidence="6 7" key="1">
    <citation type="submission" date="2010-12" db="EMBL/GenBank/DDBJ databases">
        <title>Whole genome sequence of Anaerolinea thermophila UNI-1.</title>
        <authorList>
            <person name="Narita-Yamada S."/>
            <person name="Kishi E."/>
            <person name="Watanabe Y."/>
            <person name="Takasaki K."/>
            <person name="Ankai A."/>
            <person name="Oguchi A."/>
            <person name="Fukui S."/>
            <person name="Takahashi M."/>
            <person name="Yashiro I."/>
            <person name="Hosoyama A."/>
            <person name="Sekiguchi Y."/>
            <person name="Hanada S."/>
            <person name="Fujita N."/>
        </authorList>
    </citation>
    <scope>NUCLEOTIDE SEQUENCE [LARGE SCALE GENOMIC DNA]</scope>
    <source>
        <strain evidence="7">DSM 14523 / JCM 11388 / NBRC 100420 / UNI-1</strain>
    </source>
</reference>
<keyword evidence="4 5" id="KW-0472">Membrane</keyword>
<protein>
    <submittedName>
        <fullName evidence="6">Cobalt ABC transporter permease protein</fullName>
    </submittedName>
</protein>
<comment type="subcellular location">
    <subcellularLocation>
        <location evidence="1">Membrane</location>
        <topology evidence="1">Multi-pass membrane protein</topology>
    </subcellularLocation>
</comment>
<keyword evidence="2 5" id="KW-0812">Transmembrane</keyword>
<evidence type="ECO:0000256" key="5">
    <source>
        <dbReference type="SAM" id="Phobius"/>
    </source>
</evidence>
<evidence type="ECO:0000313" key="7">
    <source>
        <dbReference type="Proteomes" id="UP000008922"/>
    </source>
</evidence>
<dbReference type="STRING" id="926569.ANT_00830"/>
<feature type="transmembrane region" description="Helical" evidence="5">
    <location>
        <begin position="168"/>
        <end position="188"/>
    </location>
</feature>
<dbReference type="InParanoid" id="E8MYH2"/>
<dbReference type="Pfam" id="PF02361">
    <property type="entry name" value="CbiQ"/>
    <property type="match status" value="1"/>
</dbReference>
<dbReference type="CDD" id="cd16914">
    <property type="entry name" value="EcfT"/>
    <property type="match status" value="1"/>
</dbReference>
<keyword evidence="7" id="KW-1185">Reference proteome</keyword>
<accession>E8MYH2</accession>
<dbReference type="InterPro" id="IPR003339">
    <property type="entry name" value="ABC/ECF_trnsptr_transmembrane"/>
</dbReference>
<evidence type="ECO:0000256" key="3">
    <source>
        <dbReference type="ARBA" id="ARBA00022989"/>
    </source>
</evidence>
<evidence type="ECO:0000256" key="1">
    <source>
        <dbReference type="ARBA" id="ARBA00004141"/>
    </source>
</evidence>
<dbReference type="EMBL" id="AP012029">
    <property type="protein sequence ID" value="BAJ62117.1"/>
    <property type="molecule type" value="Genomic_DNA"/>
</dbReference>
<dbReference type="HOGENOM" id="CLU_056469_2_0_0"/>
<gene>
    <name evidence="6" type="ordered locus">ANT_00830</name>
</gene>
<dbReference type="PANTHER" id="PTHR33514:SF13">
    <property type="entry name" value="PROTEIN ABCI12, CHLOROPLASTIC"/>
    <property type="match status" value="1"/>
</dbReference>
<dbReference type="AlphaFoldDB" id="E8MYH2"/>